<feature type="domain" description="HTH tetR-type" evidence="5">
    <location>
        <begin position="11"/>
        <end position="71"/>
    </location>
</feature>
<name>A0ABR5A6C7_9BACL</name>
<evidence type="ECO:0000256" key="1">
    <source>
        <dbReference type="ARBA" id="ARBA00023015"/>
    </source>
</evidence>
<sequence length="206" mass="23729">MSPKVSDEHREQRIRQILEAAERVFARKGYEPVTMKDIVEEAQMSRGWIYLYFQSKEEIFEAFMEKKDEESGREMQTKLSGTSSVWDAIRLMFSQVKTDLASSDNNTDLAFYEFYISGYRNEARRALFTRRYDQAIARIVPLIQLGIDRGELSPILPVELAVKIASSHLDGILIHQLAVGPEKTESVKQIDALIEYLRHLLGVKVQ</sequence>
<keyword evidence="7" id="KW-1185">Reference proteome</keyword>
<evidence type="ECO:0000313" key="7">
    <source>
        <dbReference type="Proteomes" id="UP000054526"/>
    </source>
</evidence>
<dbReference type="InterPro" id="IPR009057">
    <property type="entry name" value="Homeodomain-like_sf"/>
</dbReference>
<evidence type="ECO:0000256" key="2">
    <source>
        <dbReference type="ARBA" id="ARBA00023125"/>
    </source>
</evidence>
<evidence type="ECO:0000256" key="4">
    <source>
        <dbReference type="PROSITE-ProRule" id="PRU00335"/>
    </source>
</evidence>
<comment type="caution">
    <text evidence="6">The sequence shown here is derived from an EMBL/GenBank/DDBJ whole genome shotgun (WGS) entry which is preliminary data.</text>
</comment>
<dbReference type="Gene3D" id="1.10.357.10">
    <property type="entry name" value="Tetracycline Repressor, domain 2"/>
    <property type="match status" value="1"/>
</dbReference>
<evidence type="ECO:0000313" key="6">
    <source>
        <dbReference type="EMBL" id="KIL36596.1"/>
    </source>
</evidence>
<dbReference type="PANTHER" id="PTHR47506:SF6">
    <property type="entry name" value="HTH-TYPE TRANSCRIPTIONAL REPRESSOR NEMR"/>
    <property type="match status" value="1"/>
</dbReference>
<organism evidence="6 7">
    <name type="scientific">Cohnella kolymensis</name>
    <dbReference type="NCBI Taxonomy" id="1590652"/>
    <lineage>
        <taxon>Bacteria</taxon>
        <taxon>Bacillati</taxon>
        <taxon>Bacillota</taxon>
        <taxon>Bacilli</taxon>
        <taxon>Bacillales</taxon>
        <taxon>Paenibacillaceae</taxon>
        <taxon>Cohnella</taxon>
    </lineage>
</organism>
<dbReference type="Pfam" id="PF00440">
    <property type="entry name" value="TetR_N"/>
    <property type="match status" value="1"/>
</dbReference>
<dbReference type="EMBL" id="JXAL01000006">
    <property type="protein sequence ID" value="KIL36596.1"/>
    <property type="molecule type" value="Genomic_DNA"/>
</dbReference>
<dbReference type="PROSITE" id="PS50977">
    <property type="entry name" value="HTH_TETR_2"/>
    <property type="match status" value="1"/>
</dbReference>
<reference evidence="6 7" key="1">
    <citation type="submission" date="2014-12" db="EMBL/GenBank/DDBJ databases">
        <title>Draft genome sequence of Cohnella kolymensis strain B-2846.</title>
        <authorList>
            <person name="Karlyshev A.V."/>
            <person name="Kudryashova E.B."/>
        </authorList>
    </citation>
    <scope>NUCLEOTIDE SEQUENCE [LARGE SCALE GENOMIC DNA]</scope>
    <source>
        <strain evidence="6 7">VKM B-2846</strain>
    </source>
</reference>
<keyword evidence="3" id="KW-0804">Transcription</keyword>
<dbReference type="RefSeq" id="WP_041061038.1">
    <property type="nucleotide sequence ID" value="NZ_JXAL01000006.1"/>
</dbReference>
<dbReference type="SUPFAM" id="SSF48498">
    <property type="entry name" value="Tetracyclin repressor-like, C-terminal domain"/>
    <property type="match status" value="1"/>
</dbReference>
<dbReference type="Pfam" id="PF17922">
    <property type="entry name" value="TetR_C_17"/>
    <property type="match status" value="1"/>
</dbReference>
<evidence type="ECO:0000259" key="5">
    <source>
        <dbReference type="PROSITE" id="PS50977"/>
    </source>
</evidence>
<dbReference type="InterPro" id="IPR041612">
    <property type="entry name" value="YfiR_C"/>
</dbReference>
<keyword evidence="2 4" id="KW-0238">DNA-binding</keyword>
<dbReference type="PANTHER" id="PTHR47506">
    <property type="entry name" value="TRANSCRIPTIONAL REGULATORY PROTEIN"/>
    <property type="match status" value="1"/>
</dbReference>
<dbReference type="InterPro" id="IPR036271">
    <property type="entry name" value="Tet_transcr_reg_TetR-rel_C_sf"/>
</dbReference>
<dbReference type="Gene3D" id="1.10.10.60">
    <property type="entry name" value="Homeodomain-like"/>
    <property type="match status" value="1"/>
</dbReference>
<dbReference type="SUPFAM" id="SSF46689">
    <property type="entry name" value="Homeodomain-like"/>
    <property type="match status" value="1"/>
</dbReference>
<protein>
    <recommendedName>
        <fullName evidence="5">HTH tetR-type domain-containing protein</fullName>
    </recommendedName>
</protein>
<proteinExistence type="predicted"/>
<keyword evidence="1" id="KW-0805">Transcription regulation</keyword>
<accession>A0ABR5A6C7</accession>
<evidence type="ECO:0000256" key="3">
    <source>
        <dbReference type="ARBA" id="ARBA00023163"/>
    </source>
</evidence>
<feature type="DNA-binding region" description="H-T-H motif" evidence="4">
    <location>
        <begin position="34"/>
        <end position="53"/>
    </location>
</feature>
<dbReference type="InterPro" id="IPR001647">
    <property type="entry name" value="HTH_TetR"/>
</dbReference>
<dbReference type="PRINTS" id="PR00455">
    <property type="entry name" value="HTHTETR"/>
</dbReference>
<dbReference type="Proteomes" id="UP000054526">
    <property type="component" value="Unassembled WGS sequence"/>
</dbReference>
<gene>
    <name evidence="6" type="ORF">SD71_06110</name>
</gene>